<name>A0A135V3P5_9PEZI</name>
<keyword evidence="3" id="KW-1185">Reference proteome</keyword>
<evidence type="ECO:0000256" key="1">
    <source>
        <dbReference type="SAM" id="MobiDB-lite"/>
    </source>
</evidence>
<accession>A0A135V3P5</accession>
<sequence length="274" mass="30338">MVPEPRTPNPIVLLSRRGQFRSTIVQKVASAEVRAQSTSQGSSWEVAISRYAAVDHSLIVWLEKFVTAAVSWSFANEELVFIDLRGTAWLPVRAVFFVSPGPFVLSMRNKNNASKLRLGSQDNLHPHSPGPISTYASPSSALHTPTPTSTSTPTTSCRADRRNRHPNPHKPPPKPFPPVNAQTLSRSTCSIPIRSSSPTCLVNPEFRPLQTIRHSDEIGTPHPRLRWLRPKQFFSSKPSELLGILSSHLPGGPYLKALVILSSRNRTQDFGMED</sequence>
<protein>
    <submittedName>
        <fullName evidence="2">Uncharacterized protein</fullName>
    </submittedName>
</protein>
<dbReference type="EMBL" id="JFFI01000517">
    <property type="protein sequence ID" value="KXH67265.1"/>
    <property type="molecule type" value="Genomic_DNA"/>
</dbReference>
<evidence type="ECO:0000313" key="2">
    <source>
        <dbReference type="EMBL" id="KXH67265.1"/>
    </source>
</evidence>
<feature type="region of interest" description="Disordered" evidence="1">
    <location>
        <begin position="117"/>
        <end position="185"/>
    </location>
</feature>
<feature type="compositionally biased region" description="Basic residues" evidence="1">
    <location>
        <begin position="161"/>
        <end position="172"/>
    </location>
</feature>
<comment type="caution">
    <text evidence="2">The sequence shown here is derived from an EMBL/GenBank/DDBJ whole genome shotgun (WGS) entry which is preliminary data.</text>
</comment>
<organism evidence="2 3">
    <name type="scientific">Colletotrichum salicis</name>
    <dbReference type="NCBI Taxonomy" id="1209931"/>
    <lineage>
        <taxon>Eukaryota</taxon>
        <taxon>Fungi</taxon>
        <taxon>Dikarya</taxon>
        <taxon>Ascomycota</taxon>
        <taxon>Pezizomycotina</taxon>
        <taxon>Sordariomycetes</taxon>
        <taxon>Hypocreomycetidae</taxon>
        <taxon>Glomerellales</taxon>
        <taxon>Glomerellaceae</taxon>
        <taxon>Colletotrichum</taxon>
        <taxon>Colletotrichum acutatum species complex</taxon>
    </lineage>
</organism>
<dbReference type="AlphaFoldDB" id="A0A135V3P5"/>
<reference evidence="2 3" key="1">
    <citation type="submission" date="2014-02" db="EMBL/GenBank/DDBJ databases">
        <title>The genome sequence of Colletotrichum salicis CBS 607.94.</title>
        <authorList>
            <person name="Baroncelli R."/>
            <person name="Thon M.R."/>
        </authorList>
    </citation>
    <scope>NUCLEOTIDE SEQUENCE [LARGE SCALE GENOMIC DNA]</scope>
    <source>
        <strain evidence="2 3">CBS 607.94</strain>
    </source>
</reference>
<proteinExistence type="predicted"/>
<evidence type="ECO:0000313" key="3">
    <source>
        <dbReference type="Proteomes" id="UP000070121"/>
    </source>
</evidence>
<dbReference type="Proteomes" id="UP000070121">
    <property type="component" value="Unassembled WGS sequence"/>
</dbReference>
<feature type="compositionally biased region" description="Low complexity" evidence="1">
    <location>
        <begin position="137"/>
        <end position="156"/>
    </location>
</feature>
<gene>
    <name evidence="2" type="ORF">CSAL01_12255</name>
</gene>